<keyword evidence="3" id="KW-1185">Reference proteome</keyword>
<gene>
    <name evidence="2" type="ORF">PIGHUM_03789</name>
</gene>
<dbReference type="Pfam" id="PF26395">
    <property type="entry name" value="E2-CBASS"/>
    <property type="match status" value="1"/>
</dbReference>
<dbReference type="EMBL" id="UWPJ01000029">
    <property type="protein sequence ID" value="VCU71701.1"/>
    <property type="molecule type" value="Genomic_DNA"/>
</dbReference>
<organism evidence="2 3">
    <name type="scientific">Pigmentiphaga humi</name>
    <dbReference type="NCBI Taxonomy" id="2478468"/>
    <lineage>
        <taxon>Bacteria</taxon>
        <taxon>Pseudomonadati</taxon>
        <taxon>Pseudomonadota</taxon>
        <taxon>Betaproteobacteria</taxon>
        <taxon>Burkholderiales</taxon>
        <taxon>Alcaligenaceae</taxon>
        <taxon>Pigmentiphaga</taxon>
    </lineage>
</organism>
<protein>
    <recommendedName>
        <fullName evidence="1">Type II CBASS E2 protein domain-containing protein</fullName>
    </recommendedName>
</protein>
<evidence type="ECO:0000313" key="2">
    <source>
        <dbReference type="EMBL" id="VCU71701.1"/>
    </source>
</evidence>
<name>A0A3P4B6Y8_9BURK</name>
<dbReference type="AlphaFoldDB" id="A0A3P4B6Y8"/>
<proteinExistence type="predicted"/>
<reference evidence="2 3" key="1">
    <citation type="submission" date="2018-10" db="EMBL/GenBank/DDBJ databases">
        <authorList>
            <person name="Criscuolo A."/>
        </authorList>
    </citation>
    <scope>NUCLEOTIDE SEQUENCE [LARGE SCALE GENOMIC DNA]</scope>
    <source>
        <strain evidence="2">DnA1</strain>
    </source>
</reference>
<feature type="domain" description="Type II CBASS E2 protein" evidence="1">
    <location>
        <begin position="1"/>
        <end position="77"/>
    </location>
</feature>
<accession>A0A3P4B6Y8</accession>
<evidence type="ECO:0000259" key="1">
    <source>
        <dbReference type="Pfam" id="PF26395"/>
    </source>
</evidence>
<dbReference type="Proteomes" id="UP000277294">
    <property type="component" value="Unassembled WGS sequence"/>
</dbReference>
<evidence type="ECO:0000313" key="3">
    <source>
        <dbReference type="Proteomes" id="UP000277294"/>
    </source>
</evidence>
<sequence length="85" mass="10062">MFVLSPDLTTLTDEVALPHIYPNNGPGTKLCLWWPKQREWVPQMKLVDTYIAWTSEWLWHFENWLTTGVWAGGGEHPQLRKKRWA</sequence>
<dbReference type="InterPro" id="IPR058588">
    <property type="entry name" value="E2-CBASS"/>
</dbReference>